<proteinExistence type="predicted"/>
<protein>
    <submittedName>
        <fullName evidence="2">Uncharacterized protein</fullName>
    </submittedName>
</protein>
<feature type="transmembrane region" description="Helical" evidence="1">
    <location>
        <begin position="6"/>
        <end position="26"/>
    </location>
</feature>
<gene>
    <name evidence="2" type="ORF">GCM10023187_48430</name>
</gene>
<organism evidence="2 3">
    <name type="scientific">Nibrella viscosa</name>
    <dbReference type="NCBI Taxonomy" id="1084524"/>
    <lineage>
        <taxon>Bacteria</taxon>
        <taxon>Pseudomonadati</taxon>
        <taxon>Bacteroidota</taxon>
        <taxon>Cytophagia</taxon>
        <taxon>Cytophagales</taxon>
        <taxon>Spirosomataceae</taxon>
        <taxon>Nibrella</taxon>
    </lineage>
</organism>
<keyword evidence="3" id="KW-1185">Reference proteome</keyword>
<sequence>MLLVAFIVNILLLGFCIVWYNLYQTLGQLSFAKKEIRLLGVIAAFNALILGLAVLARYIMPEN</sequence>
<dbReference type="Proteomes" id="UP001500936">
    <property type="component" value="Unassembled WGS sequence"/>
</dbReference>
<feature type="transmembrane region" description="Helical" evidence="1">
    <location>
        <begin position="38"/>
        <end position="60"/>
    </location>
</feature>
<reference evidence="3" key="1">
    <citation type="journal article" date="2019" name="Int. J. Syst. Evol. Microbiol.">
        <title>The Global Catalogue of Microorganisms (GCM) 10K type strain sequencing project: providing services to taxonomists for standard genome sequencing and annotation.</title>
        <authorList>
            <consortium name="The Broad Institute Genomics Platform"/>
            <consortium name="The Broad Institute Genome Sequencing Center for Infectious Disease"/>
            <person name="Wu L."/>
            <person name="Ma J."/>
        </authorList>
    </citation>
    <scope>NUCLEOTIDE SEQUENCE [LARGE SCALE GENOMIC DNA]</scope>
    <source>
        <strain evidence="3">JCM 17925</strain>
    </source>
</reference>
<accession>A0ABP8KVJ7</accession>
<comment type="caution">
    <text evidence="2">The sequence shown here is derived from an EMBL/GenBank/DDBJ whole genome shotgun (WGS) entry which is preliminary data.</text>
</comment>
<evidence type="ECO:0000313" key="3">
    <source>
        <dbReference type="Proteomes" id="UP001500936"/>
    </source>
</evidence>
<keyword evidence="1" id="KW-1133">Transmembrane helix</keyword>
<name>A0ABP8KVJ7_9BACT</name>
<evidence type="ECO:0000313" key="2">
    <source>
        <dbReference type="EMBL" id="GAA4416725.1"/>
    </source>
</evidence>
<keyword evidence="1" id="KW-0812">Transmembrane</keyword>
<dbReference type="EMBL" id="BAABHB010000014">
    <property type="protein sequence ID" value="GAA4416725.1"/>
    <property type="molecule type" value="Genomic_DNA"/>
</dbReference>
<evidence type="ECO:0000256" key="1">
    <source>
        <dbReference type="SAM" id="Phobius"/>
    </source>
</evidence>
<keyword evidence="1" id="KW-0472">Membrane</keyword>